<proteinExistence type="predicted"/>
<dbReference type="EMBL" id="GGFJ01011936">
    <property type="protein sequence ID" value="MBW61077.1"/>
    <property type="molecule type" value="Transcribed_RNA"/>
</dbReference>
<reference evidence="2" key="1">
    <citation type="submission" date="2018-01" db="EMBL/GenBank/DDBJ databases">
        <title>An insight into the sialome of Amazonian anophelines.</title>
        <authorList>
            <person name="Ribeiro J.M."/>
            <person name="Scarpassa V."/>
            <person name="Calvo E."/>
        </authorList>
    </citation>
    <scope>NUCLEOTIDE SEQUENCE</scope>
    <source>
        <tissue evidence="2">Salivary glands</tissue>
    </source>
</reference>
<name>A0A2M4C6X5_9DIPT</name>
<accession>A0A2M4C6X5</accession>
<evidence type="ECO:0000256" key="1">
    <source>
        <dbReference type="SAM" id="SignalP"/>
    </source>
</evidence>
<feature type="signal peptide" evidence="1">
    <location>
        <begin position="1"/>
        <end position="18"/>
    </location>
</feature>
<feature type="chain" id="PRO_5014967019" evidence="1">
    <location>
        <begin position="19"/>
        <end position="129"/>
    </location>
</feature>
<evidence type="ECO:0000313" key="2">
    <source>
        <dbReference type="EMBL" id="MBW61077.1"/>
    </source>
</evidence>
<dbReference type="AlphaFoldDB" id="A0A2M4C6X5"/>
<organism evidence="2">
    <name type="scientific">Anopheles marajoara</name>
    <dbReference type="NCBI Taxonomy" id="58244"/>
    <lineage>
        <taxon>Eukaryota</taxon>
        <taxon>Metazoa</taxon>
        <taxon>Ecdysozoa</taxon>
        <taxon>Arthropoda</taxon>
        <taxon>Hexapoda</taxon>
        <taxon>Insecta</taxon>
        <taxon>Pterygota</taxon>
        <taxon>Neoptera</taxon>
        <taxon>Endopterygota</taxon>
        <taxon>Diptera</taxon>
        <taxon>Nematocera</taxon>
        <taxon>Culicoidea</taxon>
        <taxon>Culicidae</taxon>
        <taxon>Anophelinae</taxon>
        <taxon>Anopheles</taxon>
    </lineage>
</organism>
<keyword evidence="1" id="KW-0732">Signal</keyword>
<sequence>MQFLFIWVLKAPLLQTDCVCCVVSKKQSKGFPTAQDFIHKRDLPVDWYLLYDAYPTLNASGDLVYLRNGSYSKWCGRSNGFAIVLVYHTELIYLNGSARPSPSVCSIMHNAQCSSSTWYNIKNYNESDG</sequence>
<protein>
    <submittedName>
        <fullName evidence="2">Putative secreted protein</fullName>
    </submittedName>
</protein>